<evidence type="ECO:0000313" key="10">
    <source>
        <dbReference type="Proteomes" id="UP000239899"/>
    </source>
</evidence>
<evidence type="ECO:0000256" key="3">
    <source>
        <dbReference type="ARBA" id="ARBA00008669"/>
    </source>
</evidence>
<accession>A0A2P6TTM4</accession>
<dbReference type="EMBL" id="LHPG02000007">
    <property type="protein sequence ID" value="PRW57409.1"/>
    <property type="molecule type" value="Genomic_DNA"/>
</dbReference>
<keyword evidence="10" id="KW-1185">Reference proteome</keyword>
<dbReference type="OrthoDB" id="3268246at2759"/>
<dbReference type="SUPFAM" id="SSF48371">
    <property type="entry name" value="ARM repeat"/>
    <property type="match status" value="1"/>
</dbReference>
<dbReference type="InterPro" id="IPR016024">
    <property type="entry name" value="ARM-type_fold"/>
</dbReference>
<keyword evidence="7" id="KW-0539">Nucleus</keyword>
<dbReference type="InterPro" id="IPR005043">
    <property type="entry name" value="XPO2_C"/>
</dbReference>
<comment type="similarity">
    <text evidence="3">Belongs to the XPO2/CSE1 family.</text>
</comment>
<keyword evidence="5" id="KW-0963">Cytoplasm</keyword>
<dbReference type="GO" id="GO:0006606">
    <property type="term" value="P:protein import into nucleus"/>
    <property type="evidence" value="ECO:0007669"/>
    <property type="project" value="TreeGrafter"/>
</dbReference>
<dbReference type="GO" id="GO:0031267">
    <property type="term" value="F:small GTPase binding"/>
    <property type="evidence" value="ECO:0007669"/>
    <property type="project" value="InterPro"/>
</dbReference>
<dbReference type="InterPro" id="IPR013713">
    <property type="entry name" value="XPO2_central"/>
</dbReference>
<dbReference type="SMART" id="SM00913">
    <property type="entry name" value="IBN_N"/>
    <property type="match status" value="1"/>
</dbReference>
<dbReference type="GO" id="GO:0005049">
    <property type="term" value="F:nuclear export signal receptor activity"/>
    <property type="evidence" value="ECO:0007669"/>
    <property type="project" value="TreeGrafter"/>
</dbReference>
<proteinExistence type="inferred from homology"/>
<protein>
    <submittedName>
        <fullName evidence="9">Exportin-2</fullName>
    </submittedName>
</protein>
<evidence type="ECO:0000256" key="2">
    <source>
        <dbReference type="ARBA" id="ARBA00004496"/>
    </source>
</evidence>
<feature type="domain" description="Importin N-terminal" evidence="8">
    <location>
        <begin position="28"/>
        <end position="107"/>
    </location>
</feature>
<name>A0A2P6TTM4_CHLSO</name>
<organism evidence="9 10">
    <name type="scientific">Chlorella sorokiniana</name>
    <name type="common">Freshwater green alga</name>
    <dbReference type="NCBI Taxonomy" id="3076"/>
    <lineage>
        <taxon>Eukaryota</taxon>
        <taxon>Viridiplantae</taxon>
        <taxon>Chlorophyta</taxon>
        <taxon>core chlorophytes</taxon>
        <taxon>Trebouxiophyceae</taxon>
        <taxon>Chlorellales</taxon>
        <taxon>Chlorellaceae</taxon>
        <taxon>Chlorella clade</taxon>
        <taxon>Chlorella</taxon>
    </lineage>
</organism>
<keyword evidence="4" id="KW-0813">Transport</keyword>
<dbReference type="STRING" id="3076.A0A2P6TTM4"/>
<evidence type="ECO:0000256" key="5">
    <source>
        <dbReference type="ARBA" id="ARBA00022490"/>
    </source>
</evidence>
<dbReference type="PROSITE" id="PS50166">
    <property type="entry name" value="IMPORTIN_B_NT"/>
    <property type="match status" value="1"/>
</dbReference>
<keyword evidence="6" id="KW-0653">Protein transport</keyword>
<dbReference type="Gene3D" id="1.25.10.10">
    <property type="entry name" value="Leucine-rich Repeat Variant"/>
    <property type="match status" value="1"/>
</dbReference>
<dbReference type="InterPro" id="IPR011989">
    <property type="entry name" value="ARM-like"/>
</dbReference>
<dbReference type="GO" id="GO:0006611">
    <property type="term" value="P:protein export from nucleus"/>
    <property type="evidence" value="ECO:0007669"/>
    <property type="project" value="TreeGrafter"/>
</dbReference>
<dbReference type="Pfam" id="PF08506">
    <property type="entry name" value="Cse1"/>
    <property type="match status" value="1"/>
</dbReference>
<dbReference type="GO" id="GO:0005635">
    <property type="term" value="C:nuclear envelope"/>
    <property type="evidence" value="ECO:0007669"/>
    <property type="project" value="TreeGrafter"/>
</dbReference>
<dbReference type="AlphaFoldDB" id="A0A2P6TTM4"/>
<evidence type="ECO:0000259" key="8">
    <source>
        <dbReference type="PROSITE" id="PS50166"/>
    </source>
</evidence>
<dbReference type="Proteomes" id="UP000239899">
    <property type="component" value="Unassembled WGS sequence"/>
</dbReference>
<reference evidence="9 10" key="1">
    <citation type="journal article" date="2018" name="Plant J.">
        <title>Genome sequences of Chlorella sorokiniana UTEX 1602 and Micractinium conductrix SAG 241.80: implications to maltose excretion by a green alga.</title>
        <authorList>
            <person name="Arriola M.B."/>
            <person name="Velmurugan N."/>
            <person name="Zhang Y."/>
            <person name="Plunkett M.H."/>
            <person name="Hondzo H."/>
            <person name="Barney B.M."/>
        </authorList>
    </citation>
    <scope>NUCLEOTIDE SEQUENCE [LARGE SCALE GENOMIC DNA]</scope>
    <source>
        <strain evidence="10">UTEX 1602</strain>
    </source>
</reference>
<comment type="subcellular location">
    <subcellularLocation>
        <location evidence="2">Cytoplasm</location>
    </subcellularLocation>
    <subcellularLocation>
        <location evidence="1">Nucleus</location>
    </subcellularLocation>
</comment>
<sequence length="979" mass="107053">MTMEPALQPLLEAFSSSLAPNPEQIKAATAYLKQASQQPIYGLHVLKLITLESVPVEVRQAAAVNFKNFVKYHWVPREADGLGAELFAIPDNEKDQIKAHITDLMLSAPPRVRAQLSEALSIISSHDFPAKWQSLLPHLVDKMGSPDPQLVNGVLSTADSIYQRYRGQFMTDQLSEELQYSQALVQPLLACLQAQSKLVAELGPGGPADQLRLLLSNVQLIASIFYSLNSPGLTDAFEETLDAWMAEFHTYLTYDSPALAESDPDKQSVVDGVKAQVCECLILFMERNEEEFAKFLQTFTQDVWTQLMKVSQAPGQDNLAMHAINFLTAVSRSVHFKLFEGADTLRQICESIVIPNLRMREDMEEMFEMNWIEYVRRDTEGSDSDTRRRAASELVKSLTDRFPQQVTELFSGYVGAMLQEYARSPAANWKAKDCAVYLVTALTVRGKTAAAGATTTNTLVNLQDFFAQQIAPELQSAAVNESPILKADALKFVTTFRSQLPKDTELGLFPALINLLGSESNVVHSYAAIAVDRLLSMREPAAGGGGPRFQPQELSSVLQPLLEKLFAAFKFPESGENEYIMRAVMRVIAFVGKTIAPVAPACLQQLSAQLLAVCKNPTQPGFNHYLFESVAALVRYGCEADPSAVAQYEAQLFPPFQVVLSEDVQEFHPYVFQIFAQLLEVRPPGTPIPEAYHAIFPPLLTPTFWERSGNVPALVRLLQAYLARAGPDVVSRGYLQAVLGVFQKLIASKAHDHEGFYILNTLIESLDYQGTMAQYMPTIWGLLFSRLQSSRTAKFTRSLLVFLSLFVCKHGAQVVADSIDSVQPGLTLMILQTVWLPTLPSISGGTEEKLLAVATARLLADCKQLAAPEANELAGRLLAALVSSLEGASPSGGEDGGEEAGEEEFAGYSAAYARLHNAHKPERDPLPDVKDAKVAVAQALGRMAAAQPGRVPQLVAAALSPEQQQALAGYCAAAGVSIA</sequence>
<dbReference type="Pfam" id="PF03810">
    <property type="entry name" value="IBN_N"/>
    <property type="match status" value="1"/>
</dbReference>
<evidence type="ECO:0000256" key="4">
    <source>
        <dbReference type="ARBA" id="ARBA00022448"/>
    </source>
</evidence>
<evidence type="ECO:0000256" key="6">
    <source>
        <dbReference type="ARBA" id="ARBA00022927"/>
    </source>
</evidence>
<dbReference type="InterPro" id="IPR001494">
    <property type="entry name" value="Importin-beta_N"/>
</dbReference>
<evidence type="ECO:0000313" key="9">
    <source>
        <dbReference type="EMBL" id="PRW57409.1"/>
    </source>
</evidence>
<dbReference type="Pfam" id="PF03378">
    <property type="entry name" value="CAS_CSE1"/>
    <property type="match status" value="1"/>
</dbReference>
<evidence type="ECO:0000256" key="1">
    <source>
        <dbReference type="ARBA" id="ARBA00004123"/>
    </source>
</evidence>
<comment type="caution">
    <text evidence="9">The sequence shown here is derived from an EMBL/GenBank/DDBJ whole genome shotgun (WGS) entry which is preliminary data.</text>
</comment>
<gene>
    <name evidence="9" type="ORF">C2E21_4018</name>
</gene>
<dbReference type="GO" id="GO:0005829">
    <property type="term" value="C:cytosol"/>
    <property type="evidence" value="ECO:0007669"/>
    <property type="project" value="TreeGrafter"/>
</dbReference>
<dbReference type="PANTHER" id="PTHR10997">
    <property type="entry name" value="IMPORTIN-7, 8, 11"/>
    <property type="match status" value="1"/>
</dbReference>
<dbReference type="PANTHER" id="PTHR10997:SF8">
    <property type="entry name" value="EXPORTIN-2"/>
    <property type="match status" value="1"/>
</dbReference>
<evidence type="ECO:0000256" key="7">
    <source>
        <dbReference type="ARBA" id="ARBA00023242"/>
    </source>
</evidence>
<dbReference type="FunFam" id="1.25.10.10:FF:000057">
    <property type="entry name" value="Exportin-2 isoform 1"/>
    <property type="match status" value="1"/>
</dbReference>